<name>A0A2V4AI61_9PSEU</name>
<dbReference type="SUPFAM" id="SSF53850">
    <property type="entry name" value="Periplasmic binding protein-like II"/>
    <property type="match status" value="1"/>
</dbReference>
<evidence type="ECO:0000256" key="1">
    <source>
        <dbReference type="ARBA" id="ARBA00009437"/>
    </source>
</evidence>
<feature type="domain" description="HTH lysR-type" evidence="5">
    <location>
        <begin position="1"/>
        <end position="58"/>
    </location>
</feature>
<sequence length="296" mass="31406">MELRHLISFLAIADELHFGRAAASLHLAQPSLSQHLRRLERSVGVELVARNSHEVRLTPAGEAFLGLARDIVAKVDQAGAAARAAAAGKVGTLRIGYNFPAGQRILPGVLTTLDSRHPAIDVEMFELRTGPQLAALAEGKLDVAMVYGKPSSTSLRSRHLLRVPLVAIVGEKHRWAGRRRVPFGELAAESCVLFNRAQSAAMYDTILSAAQSSGIRLTIAEEVDDPGATAILAAIKPVVGFASAARGVFGGTPGSPRTTSVALYDPVPILDLYVAWSDARNPLVEAFLGCLPATLT</sequence>
<dbReference type="GO" id="GO:0032993">
    <property type="term" value="C:protein-DNA complex"/>
    <property type="evidence" value="ECO:0007669"/>
    <property type="project" value="TreeGrafter"/>
</dbReference>
<dbReference type="InterPro" id="IPR036390">
    <property type="entry name" value="WH_DNA-bd_sf"/>
</dbReference>
<dbReference type="RefSeq" id="WP_112285559.1">
    <property type="nucleotide sequence ID" value="NZ_MASW01000007.1"/>
</dbReference>
<evidence type="ECO:0000259" key="5">
    <source>
        <dbReference type="PROSITE" id="PS50931"/>
    </source>
</evidence>
<dbReference type="InterPro" id="IPR005119">
    <property type="entry name" value="LysR_subst-bd"/>
</dbReference>
<evidence type="ECO:0000256" key="2">
    <source>
        <dbReference type="ARBA" id="ARBA00023015"/>
    </source>
</evidence>
<keyword evidence="3" id="KW-0238">DNA-binding</keyword>
<dbReference type="Pfam" id="PF03466">
    <property type="entry name" value="LysR_substrate"/>
    <property type="match status" value="1"/>
</dbReference>
<dbReference type="Pfam" id="PF00126">
    <property type="entry name" value="HTH_1"/>
    <property type="match status" value="1"/>
</dbReference>
<organism evidence="6 7">
    <name type="scientific">Prauserella muralis</name>
    <dbReference type="NCBI Taxonomy" id="588067"/>
    <lineage>
        <taxon>Bacteria</taxon>
        <taxon>Bacillati</taxon>
        <taxon>Actinomycetota</taxon>
        <taxon>Actinomycetes</taxon>
        <taxon>Pseudonocardiales</taxon>
        <taxon>Pseudonocardiaceae</taxon>
        <taxon>Prauserella</taxon>
    </lineage>
</organism>
<comment type="similarity">
    <text evidence="1">Belongs to the LysR transcriptional regulatory family.</text>
</comment>
<dbReference type="Proteomes" id="UP000249915">
    <property type="component" value="Unassembled WGS sequence"/>
</dbReference>
<accession>A0A2V4AI61</accession>
<dbReference type="AlphaFoldDB" id="A0A2V4AI61"/>
<dbReference type="EMBL" id="MASW01000007">
    <property type="protein sequence ID" value="PXY19632.1"/>
    <property type="molecule type" value="Genomic_DNA"/>
</dbReference>
<dbReference type="Gene3D" id="1.10.10.10">
    <property type="entry name" value="Winged helix-like DNA-binding domain superfamily/Winged helix DNA-binding domain"/>
    <property type="match status" value="1"/>
</dbReference>
<dbReference type="OrthoDB" id="3461417at2"/>
<dbReference type="PANTHER" id="PTHR30346:SF0">
    <property type="entry name" value="HCA OPERON TRANSCRIPTIONAL ACTIVATOR HCAR"/>
    <property type="match status" value="1"/>
</dbReference>
<protein>
    <submittedName>
        <fullName evidence="6">LysR family transcriptional regulator</fullName>
    </submittedName>
</protein>
<evidence type="ECO:0000313" key="7">
    <source>
        <dbReference type="Proteomes" id="UP000249915"/>
    </source>
</evidence>
<keyword evidence="2" id="KW-0805">Transcription regulation</keyword>
<dbReference type="PRINTS" id="PR00039">
    <property type="entry name" value="HTHLYSR"/>
</dbReference>
<dbReference type="Gene3D" id="3.40.190.10">
    <property type="entry name" value="Periplasmic binding protein-like II"/>
    <property type="match status" value="2"/>
</dbReference>
<evidence type="ECO:0000313" key="6">
    <source>
        <dbReference type="EMBL" id="PXY19632.1"/>
    </source>
</evidence>
<dbReference type="CDD" id="cd08414">
    <property type="entry name" value="PBP2_LTTR_aromatics_like"/>
    <property type="match status" value="1"/>
</dbReference>
<dbReference type="InterPro" id="IPR000847">
    <property type="entry name" value="LysR_HTH_N"/>
</dbReference>
<proteinExistence type="inferred from homology"/>
<reference evidence="6 7" key="1">
    <citation type="submission" date="2016-07" db="EMBL/GenBank/DDBJ databases">
        <title>Draft genome sequence of Prauserella muralis DSM 45305, isolated from a mould-covered wall in an indoor environment.</title>
        <authorList>
            <person name="Ruckert C."/>
            <person name="Albersmeier A."/>
            <person name="Jiang C.-L."/>
            <person name="Jiang Y."/>
            <person name="Kalinowski J."/>
            <person name="Schneider O."/>
            <person name="Winkler A."/>
            <person name="Zotchev S.B."/>
        </authorList>
    </citation>
    <scope>NUCLEOTIDE SEQUENCE [LARGE SCALE GENOMIC DNA]</scope>
    <source>
        <strain evidence="6 7">DSM 45305</strain>
    </source>
</reference>
<dbReference type="InterPro" id="IPR036388">
    <property type="entry name" value="WH-like_DNA-bd_sf"/>
</dbReference>
<comment type="caution">
    <text evidence="6">The sequence shown here is derived from an EMBL/GenBank/DDBJ whole genome shotgun (WGS) entry which is preliminary data.</text>
</comment>
<dbReference type="SUPFAM" id="SSF46785">
    <property type="entry name" value="Winged helix' DNA-binding domain"/>
    <property type="match status" value="1"/>
</dbReference>
<evidence type="ECO:0000256" key="3">
    <source>
        <dbReference type="ARBA" id="ARBA00023125"/>
    </source>
</evidence>
<keyword evidence="4" id="KW-0804">Transcription</keyword>
<dbReference type="FunFam" id="1.10.10.10:FF:000001">
    <property type="entry name" value="LysR family transcriptional regulator"/>
    <property type="match status" value="1"/>
</dbReference>
<dbReference type="GO" id="GO:0003677">
    <property type="term" value="F:DNA binding"/>
    <property type="evidence" value="ECO:0007669"/>
    <property type="project" value="UniProtKB-KW"/>
</dbReference>
<dbReference type="PANTHER" id="PTHR30346">
    <property type="entry name" value="TRANSCRIPTIONAL DUAL REGULATOR HCAR-RELATED"/>
    <property type="match status" value="1"/>
</dbReference>
<dbReference type="PROSITE" id="PS50931">
    <property type="entry name" value="HTH_LYSR"/>
    <property type="match status" value="1"/>
</dbReference>
<gene>
    <name evidence="6" type="ORF">BAY60_28665</name>
</gene>
<keyword evidence="7" id="KW-1185">Reference proteome</keyword>
<dbReference type="GO" id="GO:0003700">
    <property type="term" value="F:DNA-binding transcription factor activity"/>
    <property type="evidence" value="ECO:0007669"/>
    <property type="project" value="InterPro"/>
</dbReference>
<evidence type="ECO:0000256" key="4">
    <source>
        <dbReference type="ARBA" id="ARBA00023163"/>
    </source>
</evidence>